<dbReference type="Proteomes" id="UP001237642">
    <property type="component" value="Unassembled WGS sequence"/>
</dbReference>
<dbReference type="PANTHER" id="PTHR31066:SF33">
    <property type="entry name" value="OS07G0556300 PROTEIN"/>
    <property type="match status" value="1"/>
</dbReference>
<feature type="region of interest" description="Disordered" evidence="1">
    <location>
        <begin position="191"/>
        <end position="227"/>
    </location>
</feature>
<reference evidence="3" key="1">
    <citation type="submission" date="2023-02" db="EMBL/GenBank/DDBJ databases">
        <title>Genome of toxic invasive species Heracleum sosnowskyi carries increased number of genes despite the absence of recent whole-genome duplications.</title>
        <authorList>
            <person name="Schelkunov M."/>
            <person name="Shtratnikova V."/>
            <person name="Makarenko M."/>
            <person name="Klepikova A."/>
            <person name="Omelchenko D."/>
            <person name="Novikova G."/>
            <person name="Obukhova E."/>
            <person name="Bogdanov V."/>
            <person name="Penin A."/>
            <person name="Logacheva M."/>
        </authorList>
    </citation>
    <scope>NUCLEOTIDE SEQUENCE</scope>
    <source>
        <strain evidence="3">Hsosn_3</strain>
        <tissue evidence="3">Leaf</tissue>
    </source>
</reference>
<organism evidence="3 4">
    <name type="scientific">Heracleum sosnowskyi</name>
    <dbReference type="NCBI Taxonomy" id="360622"/>
    <lineage>
        <taxon>Eukaryota</taxon>
        <taxon>Viridiplantae</taxon>
        <taxon>Streptophyta</taxon>
        <taxon>Embryophyta</taxon>
        <taxon>Tracheophyta</taxon>
        <taxon>Spermatophyta</taxon>
        <taxon>Magnoliopsida</taxon>
        <taxon>eudicotyledons</taxon>
        <taxon>Gunneridae</taxon>
        <taxon>Pentapetalae</taxon>
        <taxon>asterids</taxon>
        <taxon>campanulids</taxon>
        <taxon>Apiales</taxon>
        <taxon>Apiaceae</taxon>
        <taxon>Apioideae</taxon>
        <taxon>apioid superclade</taxon>
        <taxon>Tordylieae</taxon>
        <taxon>Tordyliinae</taxon>
        <taxon>Heracleum</taxon>
    </lineage>
</organism>
<dbReference type="PANTHER" id="PTHR31066">
    <property type="entry name" value="OS05G0427100 PROTEIN-RELATED"/>
    <property type="match status" value="1"/>
</dbReference>
<evidence type="ECO:0000259" key="2">
    <source>
        <dbReference type="SMART" id="SM00666"/>
    </source>
</evidence>
<name>A0AAD8MAP0_9APIA</name>
<dbReference type="Pfam" id="PF00564">
    <property type="entry name" value="PB1"/>
    <property type="match status" value="1"/>
</dbReference>
<dbReference type="SUPFAM" id="SSF54277">
    <property type="entry name" value="CAD &amp; PB1 domains"/>
    <property type="match status" value="1"/>
</dbReference>
<reference evidence="3" key="2">
    <citation type="submission" date="2023-05" db="EMBL/GenBank/DDBJ databases">
        <authorList>
            <person name="Schelkunov M.I."/>
        </authorList>
    </citation>
    <scope>NUCLEOTIDE SEQUENCE</scope>
    <source>
        <strain evidence="3">Hsosn_3</strain>
        <tissue evidence="3">Leaf</tissue>
    </source>
</reference>
<accession>A0AAD8MAP0</accession>
<evidence type="ECO:0000256" key="1">
    <source>
        <dbReference type="SAM" id="MobiDB-lite"/>
    </source>
</evidence>
<dbReference type="EMBL" id="JAUIZM010000008">
    <property type="protein sequence ID" value="KAK1368490.1"/>
    <property type="molecule type" value="Genomic_DNA"/>
</dbReference>
<dbReference type="SMART" id="SM00666">
    <property type="entry name" value="PB1"/>
    <property type="match status" value="1"/>
</dbReference>
<proteinExistence type="predicted"/>
<keyword evidence="4" id="KW-1185">Reference proteome</keyword>
<sequence length="412" mass="45231">MASHHAPEFDSLNSTPRSLDHQEPRVRFMCSFGGTILPRPHDDQLRYVGGDTRIVAINRGITFSSLLEKLVKFSGTTNISMKYQLPNEDLDALITITNDEDIENMMDEYDRLVQNNPPHSKLARLRIFLFPTDVNSRNSSISSLSSLLTGSAKREHWFSDALNGRAGSGLYRLGSEASSIVSEVPDYLFGLENSDDPSRESKLKTRRVLTDNASDPGSPAPVVSSPFCSTSSGLGPTYMPPVPDLRPIKTKAEIPVSEPKQGTVQEVSESNDPKFVQPGYGDNTMWHYGPGGQYLNPGGQHMPVYYLPGSVPPPGTVGLQQVPMQSQFVQRYSVGHNQIPVGLHQQIQGMGQVYARERNPYDIRRTPSGVGQQEVYYEVGNAGAIPMYSRMVAPGGEEIEGAGNDYNAGRVL</sequence>
<dbReference type="Gene3D" id="3.10.20.90">
    <property type="entry name" value="Phosphatidylinositol 3-kinase Catalytic Subunit, Chain A, domain 1"/>
    <property type="match status" value="1"/>
</dbReference>
<dbReference type="AlphaFoldDB" id="A0AAD8MAP0"/>
<evidence type="ECO:0000313" key="3">
    <source>
        <dbReference type="EMBL" id="KAK1368490.1"/>
    </source>
</evidence>
<gene>
    <name evidence="3" type="ORF">POM88_034582</name>
</gene>
<evidence type="ECO:0000313" key="4">
    <source>
        <dbReference type="Proteomes" id="UP001237642"/>
    </source>
</evidence>
<protein>
    <submittedName>
        <fullName evidence="3">PB1 domain-containing protein</fullName>
    </submittedName>
</protein>
<feature type="domain" description="PB1" evidence="2">
    <location>
        <begin position="40"/>
        <end position="132"/>
    </location>
</feature>
<dbReference type="InterPro" id="IPR000270">
    <property type="entry name" value="PB1_dom"/>
</dbReference>
<dbReference type="FunFam" id="3.10.20.90:FF:000058">
    <property type="entry name" value="Octicosapeptide/phox/Bem1p domain kinase superfamily protein"/>
    <property type="match status" value="1"/>
</dbReference>
<comment type="caution">
    <text evidence="3">The sequence shown here is derived from an EMBL/GenBank/DDBJ whole genome shotgun (WGS) entry which is preliminary data.</text>
</comment>
<dbReference type="CDD" id="cd06410">
    <property type="entry name" value="PB1_UP2"/>
    <property type="match status" value="1"/>
</dbReference>
<dbReference type="InterPro" id="IPR053198">
    <property type="entry name" value="Gynoecium_Dev_Regulator"/>
</dbReference>
<feature type="region of interest" description="Disordered" evidence="1">
    <location>
        <begin position="1"/>
        <end position="20"/>
    </location>
</feature>